<gene>
    <name evidence="1" type="ORF">HaLaN_31168</name>
</gene>
<evidence type="ECO:0000313" key="1">
    <source>
        <dbReference type="EMBL" id="GFH32021.1"/>
    </source>
</evidence>
<proteinExistence type="predicted"/>
<dbReference type="SUPFAM" id="SSF52743">
    <property type="entry name" value="Subtilisin-like"/>
    <property type="match status" value="1"/>
</dbReference>
<dbReference type="Gene3D" id="3.40.50.200">
    <property type="entry name" value="Peptidase S8/S53 domain"/>
    <property type="match status" value="1"/>
</dbReference>
<sequence length="108" mass="11263">MPVKCSLAIPSCCPPLYSSVPYYFGHRGFNGSRHGTHTSGSIAGSCYGAHPTRQPNQATGQAPAAKLAMLDAGLGDDIDLPTNPASLFELLYQAAERGGEQGIKRSGV</sequence>
<reference evidence="1 2" key="1">
    <citation type="submission" date="2020-02" db="EMBL/GenBank/DDBJ databases">
        <title>Draft genome sequence of Haematococcus lacustris strain NIES-144.</title>
        <authorList>
            <person name="Morimoto D."/>
            <person name="Nakagawa S."/>
            <person name="Yoshida T."/>
            <person name="Sawayama S."/>
        </authorList>
    </citation>
    <scope>NUCLEOTIDE SEQUENCE [LARGE SCALE GENOMIC DNA]</scope>
    <source>
        <strain evidence="1 2">NIES-144</strain>
    </source>
</reference>
<dbReference type="GO" id="GO:0004252">
    <property type="term" value="F:serine-type endopeptidase activity"/>
    <property type="evidence" value="ECO:0007669"/>
    <property type="project" value="InterPro"/>
</dbReference>
<dbReference type="EMBL" id="BLLF01006163">
    <property type="protein sequence ID" value="GFH32021.1"/>
    <property type="molecule type" value="Genomic_DNA"/>
</dbReference>
<dbReference type="GO" id="GO:0006508">
    <property type="term" value="P:proteolysis"/>
    <property type="evidence" value="ECO:0007669"/>
    <property type="project" value="InterPro"/>
</dbReference>
<comment type="caution">
    <text evidence="1">The sequence shown here is derived from an EMBL/GenBank/DDBJ whole genome shotgun (WGS) entry which is preliminary data.</text>
</comment>
<dbReference type="AlphaFoldDB" id="A0A6A0AI67"/>
<keyword evidence="2" id="KW-1185">Reference proteome</keyword>
<feature type="non-terminal residue" evidence="1">
    <location>
        <position position="1"/>
    </location>
</feature>
<accession>A0A6A0AI67</accession>
<name>A0A6A0AI67_HAELA</name>
<evidence type="ECO:0000313" key="2">
    <source>
        <dbReference type="Proteomes" id="UP000485058"/>
    </source>
</evidence>
<dbReference type="Proteomes" id="UP000485058">
    <property type="component" value="Unassembled WGS sequence"/>
</dbReference>
<dbReference type="InterPro" id="IPR036852">
    <property type="entry name" value="Peptidase_S8/S53_dom_sf"/>
</dbReference>
<protein>
    <submittedName>
        <fullName evidence="1">Uncharacterized protein</fullName>
    </submittedName>
</protein>
<feature type="non-terminal residue" evidence="1">
    <location>
        <position position="108"/>
    </location>
</feature>
<organism evidence="1 2">
    <name type="scientific">Haematococcus lacustris</name>
    <name type="common">Green alga</name>
    <name type="synonym">Haematococcus pluvialis</name>
    <dbReference type="NCBI Taxonomy" id="44745"/>
    <lineage>
        <taxon>Eukaryota</taxon>
        <taxon>Viridiplantae</taxon>
        <taxon>Chlorophyta</taxon>
        <taxon>core chlorophytes</taxon>
        <taxon>Chlorophyceae</taxon>
        <taxon>CS clade</taxon>
        <taxon>Chlamydomonadales</taxon>
        <taxon>Haematococcaceae</taxon>
        <taxon>Haematococcus</taxon>
    </lineage>
</organism>